<evidence type="ECO:0000313" key="3">
    <source>
        <dbReference type="Proteomes" id="UP000666915"/>
    </source>
</evidence>
<proteinExistence type="predicted"/>
<name>A0ABS3QQP0_9ACTN</name>
<dbReference type="RefSeq" id="WP_208264564.1">
    <property type="nucleotide sequence ID" value="NZ_BAAAGM010000008.1"/>
</dbReference>
<feature type="domain" description="VOC" evidence="1">
    <location>
        <begin position="14"/>
        <end position="141"/>
    </location>
</feature>
<dbReference type="InterPro" id="IPR037523">
    <property type="entry name" value="VOC_core"/>
</dbReference>
<dbReference type="SUPFAM" id="SSF54593">
    <property type="entry name" value="Glyoxalase/Bleomycin resistance protein/Dihydroxybiphenyl dioxygenase"/>
    <property type="match status" value="1"/>
</dbReference>
<dbReference type="Pfam" id="PF00903">
    <property type="entry name" value="Glyoxalase"/>
    <property type="match status" value="1"/>
</dbReference>
<dbReference type="Proteomes" id="UP000666915">
    <property type="component" value="Unassembled WGS sequence"/>
</dbReference>
<dbReference type="PANTHER" id="PTHR35006">
    <property type="entry name" value="GLYOXALASE FAMILY PROTEIN (AFU_ORTHOLOGUE AFUA_5G14830)"/>
    <property type="match status" value="1"/>
</dbReference>
<evidence type="ECO:0000259" key="1">
    <source>
        <dbReference type="PROSITE" id="PS51819"/>
    </source>
</evidence>
<protein>
    <submittedName>
        <fullName evidence="2">VOC family protein</fullName>
    </submittedName>
</protein>
<dbReference type="InterPro" id="IPR029068">
    <property type="entry name" value="Glyas_Bleomycin-R_OHBP_Dase"/>
</dbReference>
<comment type="caution">
    <text evidence="2">The sequence shown here is derived from an EMBL/GenBank/DDBJ whole genome shotgun (WGS) entry which is preliminary data.</text>
</comment>
<organism evidence="2 3">
    <name type="scientific">Actinomadura nitritigenes</name>
    <dbReference type="NCBI Taxonomy" id="134602"/>
    <lineage>
        <taxon>Bacteria</taxon>
        <taxon>Bacillati</taxon>
        <taxon>Actinomycetota</taxon>
        <taxon>Actinomycetes</taxon>
        <taxon>Streptosporangiales</taxon>
        <taxon>Thermomonosporaceae</taxon>
        <taxon>Actinomadura</taxon>
    </lineage>
</organism>
<dbReference type="Gene3D" id="3.10.180.10">
    <property type="entry name" value="2,3-Dihydroxybiphenyl 1,2-Dioxygenase, domain 1"/>
    <property type="match status" value="1"/>
</dbReference>
<dbReference type="PANTHER" id="PTHR35006:SF2">
    <property type="entry name" value="GLYOXALASE FAMILY PROTEIN (AFU_ORTHOLOGUE AFUA_5G14830)"/>
    <property type="match status" value="1"/>
</dbReference>
<keyword evidence="3" id="KW-1185">Reference proteome</keyword>
<gene>
    <name evidence="2" type="ORF">J4557_02110</name>
</gene>
<dbReference type="InterPro" id="IPR004360">
    <property type="entry name" value="Glyas_Fos-R_dOase_dom"/>
</dbReference>
<sequence length="142" mass="16459">MWVSKGGDYDRRMPLGHLGVNVRDLGQAKAYYDELMPLVGFETFFATEEEFSYRPAGGKPGTYLFFYPALEDGDYSRHRPGLQHLAFMVKTREEVDRLHEWAVKRGANVLYEPQEFPQYGPTYYATFWEGHDGVTLETVCHH</sequence>
<reference evidence="2 3" key="1">
    <citation type="submission" date="2021-03" db="EMBL/GenBank/DDBJ databases">
        <authorList>
            <person name="Kanchanasin P."/>
            <person name="Saeng-In P."/>
            <person name="Phongsopitanun W."/>
            <person name="Yuki M."/>
            <person name="Kudo T."/>
            <person name="Ohkuma M."/>
            <person name="Tanasupawat S."/>
        </authorList>
    </citation>
    <scope>NUCLEOTIDE SEQUENCE [LARGE SCALE GENOMIC DNA]</scope>
    <source>
        <strain evidence="2 3">L46</strain>
    </source>
</reference>
<accession>A0ABS3QQP0</accession>
<dbReference type="PROSITE" id="PS51819">
    <property type="entry name" value="VOC"/>
    <property type="match status" value="1"/>
</dbReference>
<dbReference type="EMBL" id="JAGEOK010000001">
    <property type="protein sequence ID" value="MBO2436303.1"/>
    <property type="molecule type" value="Genomic_DNA"/>
</dbReference>
<evidence type="ECO:0000313" key="2">
    <source>
        <dbReference type="EMBL" id="MBO2436303.1"/>
    </source>
</evidence>